<gene>
    <name evidence="6" type="ORF">F8388_023923</name>
</gene>
<evidence type="ECO:0000256" key="3">
    <source>
        <dbReference type="ARBA" id="ARBA00023774"/>
    </source>
</evidence>
<dbReference type="GO" id="GO:0019722">
    <property type="term" value="P:calcium-mediated signaling"/>
    <property type="evidence" value="ECO:0007669"/>
    <property type="project" value="UniProtKB-UniRule"/>
</dbReference>
<dbReference type="GO" id="GO:0016020">
    <property type="term" value="C:membrane"/>
    <property type="evidence" value="ECO:0007669"/>
    <property type="project" value="UniProtKB-SubCell"/>
</dbReference>
<dbReference type="PROSITE" id="PS50222">
    <property type="entry name" value="EF_HAND_2"/>
    <property type="match status" value="2"/>
</dbReference>
<organism evidence="6 7">
    <name type="scientific">Cannabis sativa</name>
    <name type="common">Hemp</name>
    <name type="synonym">Marijuana</name>
    <dbReference type="NCBI Taxonomy" id="3483"/>
    <lineage>
        <taxon>Eukaryota</taxon>
        <taxon>Viridiplantae</taxon>
        <taxon>Streptophyta</taxon>
        <taxon>Embryophyta</taxon>
        <taxon>Tracheophyta</taxon>
        <taxon>Spermatophyta</taxon>
        <taxon>Magnoliopsida</taxon>
        <taxon>eudicotyledons</taxon>
        <taxon>Gunneridae</taxon>
        <taxon>Pentapetalae</taxon>
        <taxon>rosids</taxon>
        <taxon>fabids</taxon>
        <taxon>Rosales</taxon>
        <taxon>Cannabaceae</taxon>
        <taxon>Cannabis</taxon>
    </lineage>
</organism>
<keyword evidence="4" id="KW-0479">Metal-binding</keyword>
<comment type="caution">
    <text evidence="6">The sequence shown here is derived from an EMBL/GenBank/DDBJ whole genome shotgun (WGS) entry which is preliminary data.</text>
</comment>
<sequence>KRARARARWGWAYSLFDVSVNEIEALRELFNKLSNSIINDGLIHKEELRLAIFKTAAGENLFVDRKNGVIEFEEFVYALSIFHPSAPLVDKIDFAFRLYDLRQTGFIEREEVRQMVVATLFESHIQVSDETTFADVDIDNDGKINKDEWQAFVISQPKLLNNMTLYQLKDITTVFPSFVFNTQVDDD</sequence>
<dbReference type="GO" id="GO:0019900">
    <property type="term" value="F:kinase binding"/>
    <property type="evidence" value="ECO:0007669"/>
    <property type="project" value="UniProtKB-UniRule"/>
</dbReference>
<feature type="domain" description="EF-hand" evidence="5">
    <location>
        <begin position="87"/>
        <end position="122"/>
    </location>
</feature>
<accession>A0A7J6EUI9</accession>
<dbReference type="PANTHER" id="PTHR23056">
    <property type="entry name" value="CALCINEURIN B"/>
    <property type="match status" value="1"/>
</dbReference>
<comment type="similarity">
    <text evidence="3 4">Belongs to the calcineurin regulatory subunit family.</text>
</comment>
<evidence type="ECO:0000256" key="2">
    <source>
        <dbReference type="ARBA" id="ARBA00022837"/>
    </source>
</evidence>
<dbReference type="CDD" id="cd00051">
    <property type="entry name" value="EFh"/>
    <property type="match status" value="1"/>
</dbReference>
<name>A0A7J6EUI9_CANSA</name>
<comment type="subcellular location">
    <subcellularLocation>
        <location evidence="4">Membrane</location>
    </subcellularLocation>
</comment>
<dbReference type="InterPro" id="IPR011992">
    <property type="entry name" value="EF-hand-dom_pair"/>
</dbReference>
<evidence type="ECO:0000256" key="4">
    <source>
        <dbReference type="RuleBase" id="RU369080"/>
    </source>
</evidence>
<keyword evidence="2 4" id="KW-0106">Calcium</keyword>
<dbReference type="PANTHER" id="PTHR23056:SF98">
    <property type="entry name" value="CALCINEURIN B-LIKE PROTEIN"/>
    <property type="match status" value="1"/>
</dbReference>
<dbReference type="Gene3D" id="1.10.238.10">
    <property type="entry name" value="EF-hand"/>
    <property type="match status" value="1"/>
</dbReference>
<reference evidence="6 7" key="1">
    <citation type="journal article" date="2020" name="bioRxiv">
        <title>Sequence and annotation of 42 cannabis genomes reveals extensive copy number variation in cannabinoid synthesis and pathogen resistance genes.</title>
        <authorList>
            <person name="Mckernan K.J."/>
            <person name="Helbert Y."/>
            <person name="Kane L.T."/>
            <person name="Ebling H."/>
            <person name="Zhang L."/>
            <person name="Liu B."/>
            <person name="Eaton Z."/>
            <person name="Mclaughlin S."/>
            <person name="Kingan S."/>
            <person name="Baybayan P."/>
            <person name="Concepcion G."/>
            <person name="Jordan M."/>
            <person name="Riva A."/>
            <person name="Barbazuk W."/>
            <person name="Harkins T."/>
        </authorList>
    </citation>
    <scope>NUCLEOTIDE SEQUENCE [LARGE SCALE GENOMIC DNA]</scope>
    <source>
        <strain evidence="7">cv. Jamaican Lion 4</strain>
        <tissue evidence="6">Leaf</tissue>
    </source>
</reference>
<evidence type="ECO:0000313" key="6">
    <source>
        <dbReference type="EMBL" id="KAF4362071.1"/>
    </source>
</evidence>
<evidence type="ECO:0000313" key="7">
    <source>
        <dbReference type="Proteomes" id="UP000525078"/>
    </source>
</evidence>
<dbReference type="Proteomes" id="UP000525078">
    <property type="component" value="Unassembled WGS sequence"/>
</dbReference>
<evidence type="ECO:0000259" key="5">
    <source>
        <dbReference type="PROSITE" id="PS50222"/>
    </source>
</evidence>
<keyword evidence="4" id="KW-0472">Membrane</keyword>
<comment type="subunit">
    <text evidence="4">Homodimer. Interacts with CIPK.</text>
</comment>
<dbReference type="InterPro" id="IPR002048">
    <property type="entry name" value="EF_hand_dom"/>
</dbReference>
<feature type="domain" description="EF-hand" evidence="5">
    <location>
        <begin position="130"/>
        <end position="159"/>
    </location>
</feature>
<protein>
    <recommendedName>
        <fullName evidence="4">Calcineurin B-like protein</fullName>
    </recommendedName>
</protein>
<dbReference type="FunFam" id="1.10.238.10:FF:000073">
    <property type="entry name" value="calcineurin B-like protein 3"/>
    <property type="match status" value="1"/>
</dbReference>
<dbReference type="AlphaFoldDB" id="A0A7J6EUI9"/>
<proteinExistence type="inferred from homology"/>
<evidence type="ECO:0000256" key="1">
    <source>
        <dbReference type="ARBA" id="ARBA00022737"/>
    </source>
</evidence>
<dbReference type="PROSITE" id="PS00018">
    <property type="entry name" value="EF_HAND_1"/>
    <property type="match status" value="1"/>
</dbReference>
<dbReference type="InterPro" id="IPR045198">
    <property type="entry name" value="CNBL1-10"/>
</dbReference>
<dbReference type="SUPFAM" id="SSF47473">
    <property type="entry name" value="EF-hand"/>
    <property type="match status" value="1"/>
</dbReference>
<dbReference type="InterPro" id="IPR018247">
    <property type="entry name" value="EF_Hand_1_Ca_BS"/>
</dbReference>
<dbReference type="EMBL" id="JAATIP010000186">
    <property type="protein sequence ID" value="KAF4362071.1"/>
    <property type="molecule type" value="Genomic_DNA"/>
</dbReference>
<feature type="non-terminal residue" evidence="6">
    <location>
        <position position="187"/>
    </location>
</feature>
<dbReference type="Pfam" id="PF13499">
    <property type="entry name" value="EF-hand_7"/>
    <property type="match status" value="1"/>
</dbReference>
<dbReference type="SMART" id="SM00054">
    <property type="entry name" value="EFh"/>
    <property type="match status" value="2"/>
</dbReference>
<dbReference type="GO" id="GO:0005509">
    <property type="term" value="F:calcium ion binding"/>
    <property type="evidence" value="ECO:0007669"/>
    <property type="project" value="UniProtKB-UniRule"/>
</dbReference>
<comment type="function">
    <text evidence="4">Acts as a calcium sensor. CBL proteins interact with CIPK serine-threonine protein kinases. Binding of a CBL protein to the regulatory NAF domain of a CIPK protein lead to the activation of the kinase in a calcium-dependent manner.</text>
</comment>
<keyword evidence="1 4" id="KW-0677">Repeat</keyword>